<dbReference type="AlphaFoldDB" id="A0A5N5TBG3"/>
<feature type="compositionally biased region" description="Polar residues" evidence="6">
    <location>
        <begin position="736"/>
        <end position="758"/>
    </location>
</feature>
<evidence type="ECO:0000313" key="9">
    <source>
        <dbReference type="Proteomes" id="UP000326759"/>
    </source>
</evidence>
<sequence length="820" mass="92960">MSLIYLTDDIEKELEPSFGAGGEPEGHNNASDNSSESGVDLRKITRKTSLSRWKFCVHADKRKMLEDMTETLQTKPNKSHILWELSQCIVSAINADGANLYLANHSKNGLELYNGEPGSLKETDPIDVEEGTYVSSFVASTKRTIRVSGDVTDDSRFPQGYPFPNEDQHHILAMPVSQSNGKLAGVLELYRKESSEEFHEEDEEIVNSYLVWGGIALHYSELYHSMMKQRELNDFLLSVVQFPLGTGVAGIVAQTGTGLNIEDAYSDSRFNRNVDQITKYVTKSILCMPILIRKSVIGVVQMINKTTGKFTKEDEESFETFAIYCGLALHHAKLYDKIRRSEQKYKVALEIMSYHANCAEDDFSVISSEEIPQTIPEVDLFYFSPLNLDELDKVRHTIYMFVDLFGLARFDKDCLIRFCLTVRKNYRRVPYHNWTHGFSVANSMYAIIKHDPKVFRPLECLSLFIGAPLSMTWTIVARTTNFFWIPTVLLRQYTPPQPSNIITSTRRSLFYNRKNHGSPLLSLGDPAGSQHIVHLPKNILFSKLVGFNEGHNIFIKLTSSEYKQVLGNIKHCILATDLAVFFPNKSKLTTLVEDGTFSWDDQEHRLMLEAVTMTASDLCASAKPWDIQAETVKVIFEEFYDQGDAEKSAGRIPIPMMDRNKPEEQPSSQVGFLSGICIPCYGLIAKLIPSSLPLLDGCKKNLERWKELAEMEDEKKKQKEKEEFEKNVDKEANEEILQNNSSNEETSDTGGATCSKNPSGPKLGFKKAPDIREQRKVKRDPKLRQKDETTKSRTSTSKCSTKKCETQQHSIRRKDASIDK</sequence>
<dbReference type="SUPFAM" id="SSF109604">
    <property type="entry name" value="HD-domain/PDEase-like"/>
    <property type="match status" value="2"/>
</dbReference>
<dbReference type="SUPFAM" id="SSF55781">
    <property type="entry name" value="GAF domain-like"/>
    <property type="match status" value="2"/>
</dbReference>
<dbReference type="InterPro" id="IPR029016">
    <property type="entry name" value="GAF-like_dom_sf"/>
</dbReference>
<feature type="region of interest" description="Disordered" evidence="6">
    <location>
        <begin position="712"/>
        <end position="820"/>
    </location>
</feature>
<organism evidence="8 9">
    <name type="scientific">Armadillidium nasatum</name>
    <dbReference type="NCBI Taxonomy" id="96803"/>
    <lineage>
        <taxon>Eukaryota</taxon>
        <taxon>Metazoa</taxon>
        <taxon>Ecdysozoa</taxon>
        <taxon>Arthropoda</taxon>
        <taxon>Crustacea</taxon>
        <taxon>Multicrustacea</taxon>
        <taxon>Malacostraca</taxon>
        <taxon>Eumalacostraca</taxon>
        <taxon>Peracarida</taxon>
        <taxon>Isopoda</taxon>
        <taxon>Oniscidea</taxon>
        <taxon>Crinocheta</taxon>
        <taxon>Armadillidiidae</taxon>
        <taxon>Armadillidium</taxon>
    </lineage>
</organism>
<gene>
    <name evidence="8" type="primary">pde-5_2</name>
    <name evidence="8" type="ORF">Anas_10591</name>
</gene>
<proteinExistence type="inferred from homology"/>
<dbReference type="Gene3D" id="1.10.1300.10">
    <property type="entry name" value="3'5'-cyclic nucleotide phosphodiesterase, catalytic domain"/>
    <property type="match status" value="2"/>
</dbReference>
<dbReference type="PROSITE" id="PS51845">
    <property type="entry name" value="PDEASE_I_2"/>
    <property type="match status" value="1"/>
</dbReference>
<dbReference type="Pfam" id="PF01590">
    <property type="entry name" value="GAF"/>
    <property type="match status" value="2"/>
</dbReference>
<keyword evidence="5" id="KW-0378">Hydrolase</keyword>
<accession>A0A5N5TBG3</accession>
<dbReference type="GO" id="GO:0046872">
    <property type="term" value="F:metal ion binding"/>
    <property type="evidence" value="ECO:0007669"/>
    <property type="project" value="UniProtKB-KW"/>
</dbReference>
<protein>
    <recommendedName>
        <fullName evidence="3">3',5'-cyclic-GMP phosphodiesterase</fullName>
        <ecNumber evidence="3">3.1.4.35</ecNumber>
    </recommendedName>
</protein>
<evidence type="ECO:0000256" key="6">
    <source>
        <dbReference type="SAM" id="MobiDB-lite"/>
    </source>
</evidence>
<dbReference type="GO" id="GO:0007165">
    <property type="term" value="P:signal transduction"/>
    <property type="evidence" value="ECO:0007669"/>
    <property type="project" value="InterPro"/>
</dbReference>
<dbReference type="EMBL" id="SEYY01007983">
    <property type="protein sequence ID" value="KAB7502300.1"/>
    <property type="molecule type" value="Genomic_DNA"/>
</dbReference>
<dbReference type="InterPro" id="IPR002073">
    <property type="entry name" value="PDEase_catalytic_dom"/>
</dbReference>
<dbReference type="Gene3D" id="3.30.450.40">
    <property type="match status" value="2"/>
</dbReference>
<dbReference type="Proteomes" id="UP000326759">
    <property type="component" value="Unassembled WGS sequence"/>
</dbReference>
<dbReference type="SMART" id="SM00065">
    <property type="entry name" value="GAF"/>
    <property type="match status" value="2"/>
</dbReference>
<feature type="region of interest" description="Disordered" evidence="6">
    <location>
        <begin position="16"/>
        <end position="40"/>
    </location>
</feature>
<name>A0A5N5TBG3_9CRUS</name>
<keyword evidence="4" id="KW-0479">Metal-binding</keyword>
<dbReference type="InterPro" id="IPR036971">
    <property type="entry name" value="PDEase_catalytic_dom_sf"/>
</dbReference>
<comment type="cofactor">
    <cofactor evidence="1">
        <name>a divalent metal cation</name>
        <dbReference type="ChEBI" id="CHEBI:60240"/>
    </cofactor>
</comment>
<dbReference type="OrthoDB" id="295473at2759"/>
<comment type="caution">
    <text evidence="8">The sequence shown here is derived from an EMBL/GenBank/DDBJ whole genome shotgun (WGS) entry which is preliminary data.</text>
</comment>
<feature type="compositionally biased region" description="Polar residues" evidence="6">
    <location>
        <begin position="28"/>
        <end position="37"/>
    </location>
</feature>
<evidence type="ECO:0000256" key="2">
    <source>
        <dbReference type="ARBA" id="ARBA00007648"/>
    </source>
</evidence>
<dbReference type="Pfam" id="PF00233">
    <property type="entry name" value="PDEase_I"/>
    <property type="match status" value="1"/>
</dbReference>
<evidence type="ECO:0000256" key="4">
    <source>
        <dbReference type="ARBA" id="ARBA00022723"/>
    </source>
</evidence>
<dbReference type="PANTHER" id="PTHR11347">
    <property type="entry name" value="CYCLIC NUCLEOTIDE PHOSPHODIESTERASE"/>
    <property type="match status" value="1"/>
</dbReference>
<dbReference type="InterPro" id="IPR003018">
    <property type="entry name" value="GAF"/>
</dbReference>
<evidence type="ECO:0000256" key="5">
    <source>
        <dbReference type="ARBA" id="ARBA00022801"/>
    </source>
</evidence>
<evidence type="ECO:0000313" key="8">
    <source>
        <dbReference type="EMBL" id="KAB7502300.1"/>
    </source>
</evidence>
<comment type="similarity">
    <text evidence="2">Belongs to the cyclic nucleotide phosphodiesterase family.</text>
</comment>
<keyword evidence="9" id="KW-1185">Reference proteome</keyword>
<feature type="compositionally biased region" description="Basic and acidic residues" evidence="6">
    <location>
        <begin position="767"/>
        <end position="791"/>
    </location>
</feature>
<dbReference type="GO" id="GO:0047555">
    <property type="term" value="F:3',5'-cyclic-GMP phosphodiesterase activity"/>
    <property type="evidence" value="ECO:0007669"/>
    <property type="project" value="UniProtKB-EC"/>
</dbReference>
<feature type="domain" description="PDEase" evidence="7">
    <location>
        <begin position="359"/>
        <end position="712"/>
    </location>
</feature>
<reference evidence="8 9" key="1">
    <citation type="journal article" date="2019" name="PLoS Biol.">
        <title>Sex chromosomes control vertical transmission of feminizing Wolbachia symbionts in an isopod.</title>
        <authorList>
            <person name="Becking T."/>
            <person name="Chebbi M.A."/>
            <person name="Giraud I."/>
            <person name="Moumen B."/>
            <person name="Laverre T."/>
            <person name="Caubet Y."/>
            <person name="Peccoud J."/>
            <person name="Gilbert C."/>
            <person name="Cordaux R."/>
        </authorList>
    </citation>
    <scope>NUCLEOTIDE SEQUENCE [LARGE SCALE GENOMIC DNA]</scope>
    <source>
        <strain evidence="8">ANa2</strain>
        <tissue evidence="8">Whole body excluding digestive tract and cuticle</tissue>
    </source>
</reference>
<dbReference type="EC" id="3.1.4.35" evidence="3"/>
<evidence type="ECO:0000259" key="7">
    <source>
        <dbReference type="PROSITE" id="PS51845"/>
    </source>
</evidence>
<evidence type="ECO:0000256" key="3">
    <source>
        <dbReference type="ARBA" id="ARBA00012319"/>
    </source>
</evidence>
<feature type="compositionally biased region" description="Basic and acidic residues" evidence="6">
    <location>
        <begin position="712"/>
        <end position="733"/>
    </location>
</feature>
<evidence type="ECO:0000256" key="1">
    <source>
        <dbReference type="ARBA" id="ARBA00001968"/>
    </source>
</evidence>